<comment type="caution">
    <text evidence="2">The sequence shown here is derived from an EMBL/GenBank/DDBJ whole genome shotgun (WGS) entry which is preliminary data.</text>
</comment>
<organism evidence="2 3">
    <name type="scientific">Ensete ventricosum</name>
    <name type="common">Abyssinian banana</name>
    <name type="synonym">Musa ensete</name>
    <dbReference type="NCBI Taxonomy" id="4639"/>
    <lineage>
        <taxon>Eukaryota</taxon>
        <taxon>Viridiplantae</taxon>
        <taxon>Streptophyta</taxon>
        <taxon>Embryophyta</taxon>
        <taxon>Tracheophyta</taxon>
        <taxon>Spermatophyta</taxon>
        <taxon>Magnoliopsida</taxon>
        <taxon>Liliopsida</taxon>
        <taxon>Zingiberales</taxon>
        <taxon>Musaceae</taxon>
        <taxon>Ensete</taxon>
    </lineage>
</organism>
<dbReference type="EMBL" id="JAQQAF010000001">
    <property type="protein sequence ID" value="KAJ8513965.1"/>
    <property type="molecule type" value="Genomic_DNA"/>
</dbReference>
<reference evidence="2 3" key="1">
    <citation type="submission" date="2022-12" db="EMBL/GenBank/DDBJ databases">
        <title>Chromosome-scale assembly of the Ensete ventricosum genome.</title>
        <authorList>
            <person name="Dussert Y."/>
            <person name="Stocks J."/>
            <person name="Wendawek A."/>
            <person name="Woldeyes F."/>
            <person name="Nichols R.A."/>
            <person name="Borrell J.S."/>
        </authorList>
    </citation>
    <scope>NUCLEOTIDE SEQUENCE [LARGE SCALE GENOMIC DNA]</scope>
    <source>
        <strain evidence="3">cv. Maze</strain>
        <tissue evidence="2">Seeds</tissue>
    </source>
</reference>
<accession>A0AAV8S3M9</accession>
<protein>
    <submittedName>
        <fullName evidence="2">Uncharacterized protein</fullName>
    </submittedName>
</protein>
<proteinExistence type="predicted"/>
<evidence type="ECO:0000313" key="2">
    <source>
        <dbReference type="EMBL" id="KAJ8513965.1"/>
    </source>
</evidence>
<gene>
    <name evidence="2" type="ORF">OPV22_004399</name>
</gene>
<dbReference type="Proteomes" id="UP001222027">
    <property type="component" value="Unassembled WGS sequence"/>
</dbReference>
<name>A0AAV8S3M9_ENSVE</name>
<sequence>MVEDAEHSHVFSSKGPEVPLKEKRGEGREIQQTNAGLKVQAELRPQLGPGMSITHKESFGKHRELNGGSCSSVPPYAPRCKPSDDLIASMHPLLPLQRLAQRRAVIEERAGEEEEDCKYVRDLTCLQVELPSFHCLRY</sequence>
<dbReference type="AlphaFoldDB" id="A0AAV8S3M9"/>
<feature type="region of interest" description="Disordered" evidence="1">
    <location>
        <begin position="1"/>
        <end position="54"/>
    </location>
</feature>
<evidence type="ECO:0000256" key="1">
    <source>
        <dbReference type="SAM" id="MobiDB-lite"/>
    </source>
</evidence>
<feature type="compositionally biased region" description="Basic and acidic residues" evidence="1">
    <location>
        <begin position="19"/>
        <end position="29"/>
    </location>
</feature>
<evidence type="ECO:0000313" key="3">
    <source>
        <dbReference type="Proteomes" id="UP001222027"/>
    </source>
</evidence>
<keyword evidence="3" id="KW-1185">Reference proteome</keyword>